<dbReference type="InterPro" id="IPR003318">
    <property type="entry name" value="Glyco_hydro70cat"/>
</dbReference>
<gene>
    <name evidence="7" type="ORF">DY114_00135</name>
</gene>
<dbReference type="InterPro" id="IPR017853">
    <property type="entry name" value="GH"/>
</dbReference>
<evidence type="ECO:0000313" key="7">
    <source>
        <dbReference type="EMBL" id="TPR26141.1"/>
    </source>
</evidence>
<comment type="catalytic activity">
    <reaction evidence="1">
        <text>[(1-&gt;6)-alpha-D-glucosyl](n) + sucrose = [(1-&gt;6)-alpha-D-glucosyl](n+1) + D-fructose</text>
        <dbReference type="Rhea" id="RHEA:18825"/>
        <dbReference type="Rhea" id="RHEA-COMP:11144"/>
        <dbReference type="Rhea" id="RHEA-COMP:11145"/>
        <dbReference type="ChEBI" id="CHEBI:17992"/>
        <dbReference type="ChEBI" id="CHEBI:18269"/>
        <dbReference type="ChEBI" id="CHEBI:37721"/>
        <dbReference type="EC" id="2.4.1.5"/>
    </reaction>
</comment>
<evidence type="ECO:0000256" key="5">
    <source>
        <dbReference type="ARBA" id="ARBA00022679"/>
    </source>
</evidence>
<keyword evidence="4" id="KW-0328">Glycosyltransferase</keyword>
<dbReference type="SUPFAM" id="SSF51445">
    <property type="entry name" value="(Trans)glycosidases"/>
    <property type="match status" value="2"/>
</dbReference>
<evidence type="ECO:0000313" key="8">
    <source>
        <dbReference type="Proteomes" id="UP000777560"/>
    </source>
</evidence>
<evidence type="ECO:0000259" key="6">
    <source>
        <dbReference type="Pfam" id="PF02324"/>
    </source>
</evidence>
<reference evidence="7 8" key="1">
    <citation type="submission" date="2018-08" db="EMBL/GenBank/DDBJ databases">
        <title>Comparative genomics of wild bee and flower associated Lactobacillus reveals potential adaptation to the bee host.</title>
        <authorList>
            <person name="Vuong H.Q."/>
            <person name="Mcfrederick Q.S."/>
        </authorList>
    </citation>
    <scope>NUCLEOTIDE SEQUENCE [LARGE SCALE GENOMIC DNA]</scope>
    <source>
        <strain evidence="7 8">HV_13</strain>
    </source>
</reference>
<dbReference type="EMBL" id="QUAV01000001">
    <property type="protein sequence ID" value="TPR26141.1"/>
    <property type="molecule type" value="Genomic_DNA"/>
</dbReference>
<evidence type="ECO:0000256" key="2">
    <source>
        <dbReference type="ARBA" id="ARBA00009247"/>
    </source>
</evidence>
<comment type="similarity">
    <text evidence="2">Belongs to the glycosyl hydrolase 70 family.</text>
</comment>
<accession>A0ABY2Z2J3</accession>
<keyword evidence="8" id="KW-1185">Reference proteome</keyword>
<evidence type="ECO:0000256" key="4">
    <source>
        <dbReference type="ARBA" id="ARBA00022676"/>
    </source>
</evidence>
<dbReference type="Gene3D" id="3.20.20.470">
    <property type="entry name" value="Glucansucrase"/>
    <property type="match status" value="1"/>
</dbReference>
<protein>
    <recommendedName>
        <fullName evidence="3">dextransucrase</fullName>
        <ecNumber evidence="3">2.4.1.5</ecNumber>
    </recommendedName>
</protein>
<comment type="caution">
    <text evidence="7">The sequence shown here is derived from an EMBL/GenBank/DDBJ whole genome shotgun (WGS) entry which is preliminary data.</text>
</comment>
<dbReference type="Proteomes" id="UP000777560">
    <property type="component" value="Unassembled WGS sequence"/>
</dbReference>
<feature type="domain" description="Glycoside hydrolase family 70 catalytic" evidence="6">
    <location>
        <begin position="89"/>
        <end position="856"/>
    </location>
</feature>
<dbReference type="RefSeq" id="WP_140925681.1">
    <property type="nucleotide sequence ID" value="NZ_QUAU01000001.1"/>
</dbReference>
<organism evidence="7 8">
    <name type="scientific">Apilactobacillus micheneri</name>
    <dbReference type="NCBI Taxonomy" id="1899430"/>
    <lineage>
        <taxon>Bacteria</taxon>
        <taxon>Bacillati</taxon>
        <taxon>Bacillota</taxon>
        <taxon>Bacilli</taxon>
        <taxon>Lactobacillales</taxon>
        <taxon>Lactobacillaceae</taxon>
        <taxon>Apilactobacillus</taxon>
    </lineage>
</organism>
<sequence length="861" mass="97171">MIKKLHQPKSRYRKLITAAVVTMGVSMSGFMFTHNVNAISKNNQPVKYTKQYVQNVNGYLTADTWYQPKKILKNGKHWVNTKHNDYRPILMYWWPNKGIKANYINYFNQHGLGNKHQKVTKNSSKQTLNKATNKIQKHIEKRINKKHSAKWLRTMMNNFINQQSIWNIKSEFPVYGWANLQGGSFKFVNNKLTPNANSKYRYLGRAFTLQKIENTKNYELLLANDVDNSNPAVQAEDLNNLHYLMNTSSILGKGSDGNFDGGREDATGSLDYDVTQIAEQYFKDRFNMTNDKNSNAHLNLLEDGVRGSVNATTRDHFGALTHDMNLTNALLNTFTKQSNQRTSLQSLIDTDWVKRTSDYTENDKVPNYSFMNVHDGVQSLVGNVISSISKENPNAPTRKTLQKAIQIYDNDIKKTNKKYAGYNIPSTYSLLLTNKDMVPRVYYGDLFVDGGQYMANKTIYYNAVTALLKARMKYVAGGQEIRMHDNGKIMSSVRFGKDNFKPTDENSRNSGIVTVTSNQQNLKLNNKLVVDLGAAHKNQQFRPLLMSKASGLNIYDNDSDAKDKPVTTNDQGQLILNAKQVQGVKNPQVSGYLSTWVPVGAKDNQDVRTPASSAPSKDGNVFHANSALDSHVAYEGFSSLQPNPTKNSQKTDVQLAQSGALFKSLGITDVEFPGHYISVKNDSSFVDSLENNGYAFNDRYNLGMNGKSTKYGTVDQMIDANKALHQAGVHTMADYVMNQLYGLNGHELTAVKRIDGYGRYLKKSNIKNDLYYAKTKSSGKDYQAQYGGKFLSELKDKYPDLFTQIQTSTGKPIDAKTHIKQWSAKYLNGTSIQGRGMGYILKDSKTNQYYSLNKQNKHVMK</sequence>
<evidence type="ECO:0000256" key="1">
    <source>
        <dbReference type="ARBA" id="ARBA00001152"/>
    </source>
</evidence>
<evidence type="ECO:0000256" key="3">
    <source>
        <dbReference type="ARBA" id="ARBA00012592"/>
    </source>
</evidence>
<dbReference type="Gene3D" id="2.30.30.420">
    <property type="entry name" value="glucansucrase"/>
    <property type="match status" value="1"/>
</dbReference>
<name>A0ABY2Z2J3_9LACO</name>
<dbReference type="EC" id="2.4.1.5" evidence="3"/>
<dbReference type="Pfam" id="PF02324">
    <property type="entry name" value="Glyco_hydro_70"/>
    <property type="match status" value="1"/>
</dbReference>
<keyword evidence="5" id="KW-0808">Transferase</keyword>
<proteinExistence type="inferred from homology"/>